<evidence type="ECO:0000259" key="7">
    <source>
        <dbReference type="Pfam" id="PF01035"/>
    </source>
</evidence>
<dbReference type="SUPFAM" id="SSF46767">
    <property type="entry name" value="Methylated DNA-protein cysteine methyltransferase, C-terminal domain"/>
    <property type="match status" value="1"/>
</dbReference>
<dbReference type="Pfam" id="PF22413">
    <property type="entry name" value="OGT_N"/>
    <property type="match status" value="1"/>
</dbReference>
<dbReference type="Proteomes" id="UP000003706">
    <property type="component" value="Unassembled WGS sequence"/>
</dbReference>
<keyword evidence="3 9" id="KW-0808">Transferase</keyword>
<dbReference type="AlphaFoldDB" id="H1KZV2"/>
<evidence type="ECO:0000256" key="4">
    <source>
        <dbReference type="ARBA" id="ARBA00022763"/>
    </source>
</evidence>
<evidence type="ECO:0000256" key="2">
    <source>
        <dbReference type="ARBA" id="ARBA00022603"/>
    </source>
</evidence>
<gene>
    <name evidence="9" type="ORF">MetfoDRAFT_1326</name>
</gene>
<comment type="catalytic activity">
    <reaction evidence="6">
        <text>a 6-O-methyl-2'-deoxyguanosine in DNA + L-cysteinyl-[protein] = S-methyl-L-cysteinyl-[protein] + a 2'-deoxyguanosine in DNA</text>
        <dbReference type="Rhea" id="RHEA:24000"/>
        <dbReference type="Rhea" id="RHEA-COMP:10131"/>
        <dbReference type="Rhea" id="RHEA-COMP:10132"/>
        <dbReference type="Rhea" id="RHEA-COMP:11367"/>
        <dbReference type="Rhea" id="RHEA-COMP:11368"/>
        <dbReference type="ChEBI" id="CHEBI:29950"/>
        <dbReference type="ChEBI" id="CHEBI:82612"/>
        <dbReference type="ChEBI" id="CHEBI:85445"/>
        <dbReference type="ChEBI" id="CHEBI:85448"/>
        <dbReference type="EC" id="2.1.1.63"/>
    </reaction>
</comment>
<dbReference type="STRING" id="647171.MetfoDRAFT_1326"/>
<dbReference type="Gene3D" id="1.10.10.10">
    <property type="entry name" value="Winged helix-like DNA-binding domain superfamily/Winged helix DNA-binding domain"/>
    <property type="match status" value="1"/>
</dbReference>
<feature type="domain" description="Methylated DNA-protein cysteine MeTransferase OGT N-terminal" evidence="8">
    <location>
        <begin position="7"/>
        <end position="77"/>
    </location>
</feature>
<name>H1KZV2_9EURY</name>
<dbReference type="InterPro" id="IPR014048">
    <property type="entry name" value="MethylDNA_cys_MeTrfase_DNA-bd"/>
</dbReference>
<dbReference type="CDD" id="cd06445">
    <property type="entry name" value="ATase"/>
    <property type="match status" value="1"/>
</dbReference>
<evidence type="ECO:0000259" key="8">
    <source>
        <dbReference type="Pfam" id="PF22413"/>
    </source>
</evidence>
<feature type="domain" description="Methylated-DNA-[protein]-cysteine S-methyltransferase DNA binding" evidence="7">
    <location>
        <begin position="83"/>
        <end position="160"/>
    </location>
</feature>
<dbReference type="GO" id="GO:0003908">
    <property type="term" value="F:methylated-DNA-[protein]-cysteine S-methyltransferase activity"/>
    <property type="evidence" value="ECO:0007669"/>
    <property type="project" value="UniProtKB-EC"/>
</dbReference>
<accession>H1KZV2</accession>
<dbReference type="RefSeq" id="WP_007044756.1">
    <property type="nucleotide sequence ID" value="NZ_AGJL01000033.1"/>
</dbReference>
<evidence type="ECO:0000256" key="6">
    <source>
        <dbReference type="ARBA" id="ARBA00049348"/>
    </source>
</evidence>
<dbReference type="PANTHER" id="PTHR10815:SF13">
    <property type="entry name" value="METHYLATED-DNA--PROTEIN-CYSTEINE METHYLTRANSFERASE"/>
    <property type="match status" value="1"/>
</dbReference>
<sequence length="165" mass="18890">MFLEKVVVEINGYFVGFIFKDDVLVRNTIPLSRDEINKFFSWEKISNKKHHIKMAKCILRLYFGKMLDSEVRELIDYSLDVTPFTKKVLDVVKNIPYGSVKTYGEIAKELKTSPRAVGRSMNKNPLPLVIPCHRVVGKDNIGGYSYGITHKINILKNEGVITNLK</sequence>
<dbReference type="PANTHER" id="PTHR10815">
    <property type="entry name" value="METHYLATED-DNA--PROTEIN-CYSTEINE METHYLTRANSFERASE"/>
    <property type="match status" value="1"/>
</dbReference>
<dbReference type="OrthoDB" id="372118at2157"/>
<keyword evidence="5" id="KW-0234">DNA repair</keyword>
<organism evidence="9 10">
    <name type="scientific">Methanotorris formicicus Mc-S-70</name>
    <dbReference type="NCBI Taxonomy" id="647171"/>
    <lineage>
        <taxon>Archaea</taxon>
        <taxon>Methanobacteriati</taxon>
        <taxon>Methanobacteriota</taxon>
        <taxon>Methanomada group</taxon>
        <taxon>Methanococci</taxon>
        <taxon>Methanococcales</taxon>
        <taxon>Methanocaldococcaceae</taxon>
        <taxon>Methanotorris</taxon>
    </lineage>
</organism>
<dbReference type="NCBIfam" id="TIGR00589">
    <property type="entry name" value="ogt"/>
    <property type="match status" value="1"/>
</dbReference>
<dbReference type="PROSITE" id="PS00374">
    <property type="entry name" value="MGMT"/>
    <property type="match status" value="1"/>
</dbReference>
<dbReference type="InterPro" id="IPR001497">
    <property type="entry name" value="MethylDNA_cys_MeTrfase_AS"/>
</dbReference>
<keyword evidence="10" id="KW-1185">Reference proteome</keyword>
<comment type="caution">
    <text evidence="9">The sequence shown here is derived from an EMBL/GenBank/DDBJ whole genome shotgun (WGS) entry which is preliminary data.</text>
</comment>
<evidence type="ECO:0000313" key="9">
    <source>
        <dbReference type="EMBL" id="EHP85558.1"/>
    </source>
</evidence>
<reference evidence="9 10" key="1">
    <citation type="submission" date="2011-09" db="EMBL/GenBank/DDBJ databases">
        <title>The draft genome of Methanotorris formicicus Mc-S-70.</title>
        <authorList>
            <consortium name="US DOE Joint Genome Institute (JGI-PGF)"/>
            <person name="Lucas S."/>
            <person name="Han J."/>
            <person name="Lapidus A."/>
            <person name="Cheng J.-F."/>
            <person name="Goodwin L."/>
            <person name="Pitluck S."/>
            <person name="Peters L."/>
            <person name="Land M.L."/>
            <person name="Hauser L."/>
            <person name="Sieprawska-Lupa M."/>
            <person name="Takai K."/>
            <person name="Miyazaki J."/>
            <person name="Whitman W."/>
            <person name="Woyke T.J."/>
        </authorList>
    </citation>
    <scope>NUCLEOTIDE SEQUENCE [LARGE SCALE GENOMIC DNA]</scope>
    <source>
        <strain evidence="9 10">Mc-S-70</strain>
    </source>
</reference>
<evidence type="ECO:0000256" key="5">
    <source>
        <dbReference type="ARBA" id="ARBA00023204"/>
    </source>
</evidence>
<dbReference type="GO" id="GO:0006281">
    <property type="term" value="P:DNA repair"/>
    <property type="evidence" value="ECO:0007669"/>
    <property type="project" value="UniProtKB-KW"/>
</dbReference>
<keyword evidence="2 9" id="KW-0489">Methyltransferase</keyword>
<comment type="catalytic activity">
    <reaction evidence="1">
        <text>a 4-O-methyl-thymidine in DNA + L-cysteinyl-[protein] = a thymidine in DNA + S-methyl-L-cysteinyl-[protein]</text>
        <dbReference type="Rhea" id="RHEA:53428"/>
        <dbReference type="Rhea" id="RHEA-COMP:10131"/>
        <dbReference type="Rhea" id="RHEA-COMP:10132"/>
        <dbReference type="Rhea" id="RHEA-COMP:13555"/>
        <dbReference type="Rhea" id="RHEA-COMP:13556"/>
        <dbReference type="ChEBI" id="CHEBI:29950"/>
        <dbReference type="ChEBI" id="CHEBI:82612"/>
        <dbReference type="ChEBI" id="CHEBI:137386"/>
        <dbReference type="ChEBI" id="CHEBI:137387"/>
        <dbReference type="EC" id="2.1.1.63"/>
    </reaction>
</comment>
<dbReference type="InterPro" id="IPR055028">
    <property type="entry name" value="OGT_N"/>
</dbReference>
<evidence type="ECO:0000256" key="1">
    <source>
        <dbReference type="ARBA" id="ARBA00001286"/>
    </source>
</evidence>
<dbReference type="EMBL" id="AGJL01000033">
    <property type="protein sequence ID" value="EHP85558.1"/>
    <property type="molecule type" value="Genomic_DNA"/>
</dbReference>
<dbReference type="InterPro" id="IPR036217">
    <property type="entry name" value="MethylDNA_cys_MeTrfase_DNAb"/>
</dbReference>
<proteinExistence type="predicted"/>
<dbReference type="Pfam" id="PF01035">
    <property type="entry name" value="DNA_binding_1"/>
    <property type="match status" value="1"/>
</dbReference>
<dbReference type="Gene3D" id="3.30.160.460">
    <property type="match status" value="1"/>
</dbReference>
<protein>
    <submittedName>
        <fullName evidence="9">Methylated-DNA/protein-cysteine methyltransferase</fullName>
    </submittedName>
</protein>
<dbReference type="PATRIC" id="fig|647171.4.peg.1297"/>
<keyword evidence="4" id="KW-0227">DNA damage</keyword>
<evidence type="ECO:0000313" key="10">
    <source>
        <dbReference type="Proteomes" id="UP000003706"/>
    </source>
</evidence>
<dbReference type="GO" id="GO:0032259">
    <property type="term" value="P:methylation"/>
    <property type="evidence" value="ECO:0007669"/>
    <property type="project" value="UniProtKB-KW"/>
</dbReference>
<dbReference type="InterPro" id="IPR036388">
    <property type="entry name" value="WH-like_DNA-bd_sf"/>
</dbReference>
<evidence type="ECO:0000256" key="3">
    <source>
        <dbReference type="ARBA" id="ARBA00022679"/>
    </source>
</evidence>